<reference evidence="2 3" key="1">
    <citation type="submission" date="2017-11" db="EMBL/GenBank/DDBJ databases">
        <authorList>
            <person name="Han C.G."/>
        </authorList>
    </citation>
    <scope>NUCLEOTIDE SEQUENCE [LARGE SCALE GENOMIC DNA]</scope>
    <source>
        <strain evidence="2 3">A5</strain>
    </source>
</reference>
<dbReference type="AlphaFoldDB" id="A0A2N5AEY5"/>
<evidence type="ECO:0000256" key="1">
    <source>
        <dbReference type="ARBA" id="ARBA00005541"/>
    </source>
</evidence>
<comment type="caution">
    <text evidence="2">The sequence shown here is derived from an EMBL/GenBank/DDBJ whole genome shotgun (WGS) entry which is preliminary data.</text>
</comment>
<evidence type="ECO:0000313" key="3">
    <source>
        <dbReference type="Proteomes" id="UP000234473"/>
    </source>
</evidence>
<organism evidence="2 3">
    <name type="scientific">Klebsiella variicola</name>
    <dbReference type="NCBI Taxonomy" id="244366"/>
    <lineage>
        <taxon>Bacteria</taxon>
        <taxon>Pseudomonadati</taxon>
        <taxon>Pseudomonadota</taxon>
        <taxon>Gammaproteobacteria</taxon>
        <taxon>Enterobacterales</taxon>
        <taxon>Enterobacteriaceae</taxon>
        <taxon>Klebsiella/Raoultella group</taxon>
        <taxon>Klebsiella</taxon>
        <taxon>Klebsiella pneumoniae complex</taxon>
    </lineage>
</organism>
<dbReference type="PANTHER" id="PTHR38432">
    <property type="entry name" value="TELA-LIKE PROTEIN SAOUHSC_01408"/>
    <property type="match status" value="1"/>
</dbReference>
<protein>
    <submittedName>
        <fullName evidence="2">Tellurium resistance protein</fullName>
    </submittedName>
</protein>
<sequence length="372" mass="42084">MKNINSIIDVSDVKVAKEFDKYAVDVSMESSIKDAVRSFQIGDIDAAHNFGRLEDTTDINYLDNLLLSVSSSSQGKKGETLNEIVALAREVSNAVEPSYLQKKLSRIPYVGPFIMKAIGIHFSAMSRFDSVKGQIDILTSDIESISEGLFEMNKNIDGMYEQALTSVKSTGVNIVAAYYLLEKLQTVQVSIRKELKTQPDNTMLSMEAMNIEHQIALITKRRNDMITEQQKAFEDLKMMKMMKFNNLSMVDQFETIIKVTIPSSKRSHLIIDQAERSDKSSLLIQAIGDSVNQQARRQALLVKESSIRVAKTANRTVYDVETIDYISNQINEAGREIKKIHDRAKTQHVQLETRAAQWKEKRFMIAQELSSK</sequence>
<comment type="similarity">
    <text evidence="1">Belongs to the TelA family.</text>
</comment>
<accession>A0A2N5AEY5</accession>
<name>A0A2N5AEY5_KLEVA</name>
<gene>
    <name evidence="2" type="ORF">CWM98_16320</name>
</gene>
<dbReference type="EMBL" id="PICB01000844">
    <property type="protein sequence ID" value="PLP44248.1"/>
    <property type="molecule type" value="Genomic_DNA"/>
</dbReference>
<dbReference type="PANTHER" id="PTHR38432:SF1">
    <property type="entry name" value="TELA-LIKE PROTEIN SAOUHSC_01408"/>
    <property type="match status" value="1"/>
</dbReference>
<reference evidence="2 3" key="2">
    <citation type="submission" date="2018-01" db="EMBL/GenBank/DDBJ databases">
        <title>Genomic study of Klebsiella pneumoniae.</title>
        <authorList>
            <person name="Yang Y."/>
            <person name="Bicalho R."/>
        </authorList>
    </citation>
    <scope>NUCLEOTIDE SEQUENCE [LARGE SCALE GENOMIC DNA]</scope>
    <source>
        <strain evidence="2 3">A5</strain>
    </source>
</reference>
<dbReference type="InterPro" id="IPR008863">
    <property type="entry name" value="Toxic_anion-R_TelA"/>
</dbReference>
<dbReference type="Proteomes" id="UP000234473">
    <property type="component" value="Unassembled WGS sequence"/>
</dbReference>
<dbReference type="Pfam" id="PF05816">
    <property type="entry name" value="TelA"/>
    <property type="match status" value="1"/>
</dbReference>
<evidence type="ECO:0000313" key="2">
    <source>
        <dbReference type="EMBL" id="PLP44248.1"/>
    </source>
</evidence>
<proteinExistence type="inferred from homology"/>